<dbReference type="Gene3D" id="1.20.1080.10">
    <property type="entry name" value="Glycerol uptake facilitator protein"/>
    <property type="match status" value="1"/>
</dbReference>
<evidence type="ECO:0000313" key="7">
    <source>
        <dbReference type="EMBL" id="CAB4321128.1"/>
    </source>
</evidence>
<dbReference type="PRINTS" id="PR00783">
    <property type="entry name" value="MINTRINSICP"/>
</dbReference>
<feature type="transmembrane region" description="Helical" evidence="6">
    <location>
        <begin position="30"/>
        <end position="50"/>
    </location>
</feature>
<evidence type="ECO:0000256" key="5">
    <source>
        <dbReference type="RuleBase" id="RU000477"/>
    </source>
</evidence>
<keyword evidence="2 5" id="KW-0812">Transmembrane</keyword>
<dbReference type="PANTHER" id="PTHR47002:SF6">
    <property type="entry name" value="X INTRINSIC PROTEIN"/>
    <property type="match status" value="1"/>
</dbReference>
<sequence length="170" mass="18283">MSHDLEQKFLLGGCTLNGNGETNGISPGDAFLLEFVCTFLLLFVGITVAFDKKRSKEVGHALGLLHVVSTAPMGLGVFISITITGTAGYSGVGLNPARCLSPALVRGGSLWHGHWVFWFAPILACVIYYLVFKTFPTKGLVVLEGEHDILSIGEACFKGSSTPVYIQKYE</sequence>
<evidence type="ECO:0008006" key="9">
    <source>
        <dbReference type="Google" id="ProtNLM"/>
    </source>
</evidence>
<accession>A0A6J5YC82</accession>
<dbReference type="InterPro" id="IPR000425">
    <property type="entry name" value="MIP"/>
</dbReference>
<comment type="similarity">
    <text evidence="5">Belongs to the MIP/aquaporin (TC 1.A.8) family.</text>
</comment>
<dbReference type="AlphaFoldDB" id="A0A6J5YC82"/>
<comment type="subcellular location">
    <subcellularLocation>
        <location evidence="1">Membrane</location>
        <topology evidence="1">Multi-pass membrane protein</topology>
    </subcellularLocation>
</comment>
<keyword evidence="5" id="KW-0813">Transport</keyword>
<evidence type="ECO:0000256" key="2">
    <source>
        <dbReference type="ARBA" id="ARBA00022692"/>
    </source>
</evidence>
<gene>
    <name evidence="7" type="ORF">ORAREDHAP_LOCUS50244</name>
</gene>
<dbReference type="OrthoDB" id="3222at2759"/>
<feature type="transmembrane region" description="Helical" evidence="6">
    <location>
        <begin position="62"/>
        <end position="89"/>
    </location>
</feature>
<dbReference type="Proteomes" id="UP000507245">
    <property type="component" value="Unassembled WGS sequence"/>
</dbReference>
<reference evidence="8" key="1">
    <citation type="journal article" date="2020" name="Genome Biol.">
        <title>Gamete binning: chromosome-level and haplotype-resolved genome assembly enabled by high-throughput single-cell sequencing of gamete genomes.</title>
        <authorList>
            <person name="Campoy J.A."/>
            <person name="Sun H."/>
            <person name="Goel M."/>
            <person name="Jiao W.-B."/>
            <person name="Folz-Donahue K."/>
            <person name="Wang N."/>
            <person name="Rubio M."/>
            <person name="Liu C."/>
            <person name="Kukat C."/>
            <person name="Ruiz D."/>
            <person name="Huettel B."/>
            <person name="Schneeberger K."/>
        </authorList>
    </citation>
    <scope>NUCLEOTIDE SEQUENCE [LARGE SCALE GENOMIC DNA]</scope>
    <source>
        <strain evidence="8">cv. Rojo Pasion</strain>
    </source>
</reference>
<evidence type="ECO:0000256" key="3">
    <source>
        <dbReference type="ARBA" id="ARBA00022989"/>
    </source>
</evidence>
<evidence type="ECO:0000256" key="4">
    <source>
        <dbReference type="ARBA" id="ARBA00023136"/>
    </source>
</evidence>
<evidence type="ECO:0000256" key="1">
    <source>
        <dbReference type="ARBA" id="ARBA00004141"/>
    </source>
</evidence>
<dbReference type="GO" id="GO:0016020">
    <property type="term" value="C:membrane"/>
    <property type="evidence" value="ECO:0007669"/>
    <property type="project" value="UniProtKB-SubCell"/>
</dbReference>
<dbReference type="GO" id="GO:0015267">
    <property type="term" value="F:channel activity"/>
    <property type="evidence" value="ECO:0007669"/>
    <property type="project" value="InterPro"/>
</dbReference>
<keyword evidence="8" id="KW-1185">Reference proteome</keyword>
<organism evidence="7 8">
    <name type="scientific">Prunus armeniaca</name>
    <name type="common">Apricot</name>
    <name type="synonym">Armeniaca vulgaris</name>
    <dbReference type="NCBI Taxonomy" id="36596"/>
    <lineage>
        <taxon>Eukaryota</taxon>
        <taxon>Viridiplantae</taxon>
        <taxon>Streptophyta</taxon>
        <taxon>Embryophyta</taxon>
        <taxon>Tracheophyta</taxon>
        <taxon>Spermatophyta</taxon>
        <taxon>Magnoliopsida</taxon>
        <taxon>eudicotyledons</taxon>
        <taxon>Gunneridae</taxon>
        <taxon>Pentapetalae</taxon>
        <taxon>rosids</taxon>
        <taxon>fabids</taxon>
        <taxon>Rosales</taxon>
        <taxon>Rosaceae</taxon>
        <taxon>Amygdaloideae</taxon>
        <taxon>Amygdaleae</taxon>
        <taxon>Prunus</taxon>
    </lineage>
</organism>
<keyword evidence="3 6" id="KW-1133">Transmembrane helix</keyword>
<feature type="transmembrane region" description="Helical" evidence="6">
    <location>
        <begin position="109"/>
        <end position="131"/>
    </location>
</feature>
<dbReference type="SUPFAM" id="SSF81338">
    <property type="entry name" value="Aquaporin-like"/>
    <property type="match status" value="1"/>
</dbReference>
<proteinExistence type="inferred from homology"/>
<keyword evidence="4 6" id="KW-0472">Membrane</keyword>
<dbReference type="EMBL" id="CAEKKB010000008">
    <property type="protein sequence ID" value="CAB4321128.1"/>
    <property type="molecule type" value="Genomic_DNA"/>
</dbReference>
<name>A0A6J5YC82_PRUAR</name>
<protein>
    <recommendedName>
        <fullName evidence="9">Aquaporin</fullName>
    </recommendedName>
</protein>
<dbReference type="InterPro" id="IPR023271">
    <property type="entry name" value="Aquaporin-like"/>
</dbReference>
<dbReference type="PANTHER" id="PTHR47002">
    <property type="entry name" value="AQUAPORIN-LIKE"/>
    <property type="match status" value="1"/>
</dbReference>
<evidence type="ECO:0000256" key="6">
    <source>
        <dbReference type="SAM" id="Phobius"/>
    </source>
</evidence>
<dbReference type="Pfam" id="PF00230">
    <property type="entry name" value="MIP"/>
    <property type="match status" value="1"/>
</dbReference>
<evidence type="ECO:0000313" key="8">
    <source>
        <dbReference type="Proteomes" id="UP000507245"/>
    </source>
</evidence>